<keyword evidence="6" id="KW-0010">Activator</keyword>
<keyword evidence="5" id="KW-0238">DNA-binding</keyword>
<evidence type="ECO:0000256" key="5">
    <source>
        <dbReference type="ARBA" id="ARBA00023125"/>
    </source>
</evidence>
<evidence type="ECO:0000256" key="4">
    <source>
        <dbReference type="ARBA" id="ARBA00023015"/>
    </source>
</evidence>
<keyword evidence="11" id="KW-1185">Reference proteome</keyword>
<keyword evidence="3" id="KW-0902">Two-component regulatory system</keyword>
<dbReference type="SMART" id="SM00382">
    <property type="entry name" value="AAA"/>
    <property type="match status" value="1"/>
</dbReference>
<dbReference type="EMBL" id="PKUQ01000001">
    <property type="protein sequence ID" value="PLW79120.1"/>
    <property type="molecule type" value="Genomic_DNA"/>
</dbReference>
<dbReference type="GO" id="GO:0005524">
    <property type="term" value="F:ATP binding"/>
    <property type="evidence" value="ECO:0007669"/>
    <property type="project" value="UniProtKB-KW"/>
</dbReference>
<keyword evidence="1" id="KW-0547">Nucleotide-binding</keyword>
<feature type="compositionally biased region" description="Basic residues" evidence="8">
    <location>
        <begin position="339"/>
        <end position="354"/>
    </location>
</feature>
<dbReference type="Pfam" id="PF00158">
    <property type="entry name" value="Sigma54_activat"/>
    <property type="match status" value="1"/>
</dbReference>
<sequence>MLGFWGSENPLNKHGCRAWEENLASNQLNRAGVTVRDQKTISASWDRCRDDYGLDQWRKRSETVVRREQVRDSIETLGPLFSACRSQVEHIFQNIVGSGHAVILTDRSGTIIEFAVQSALEDLFRQSGLRRGADWSEACEGTNGIGTAIREKTSLTIYRDQHFHNDHASLTCTGAPVFDVEGDVLALFDVSSIGRTDDLEILAHTRALLEMSARLITRRNFQDHFADQWILRFHRDVERVGLLEEGLLALDQNGRIIGADEQAIKHLSAPDRSGVVGADIGHLFEVEPGQLADRLAEEGHAPTRLQVHTDYASNHRNIHASLIGPRAGRVKVGSFVSRPNRKGKGPRSKSHTKPHSSDALERLVGQDSQLLSLAKKAGKLLEHDVPLLIVGETGVGKDSFARALHQSSGRADAPFIAVNCGALPENLIEGELFGYKAGAFTGAQASGFKGQVLAANGGTLLLDEIGDMPLSAQTRLLQVLERRQVTPLGSSVGVDLDIRLLAATHQPLEKLCKEGLFREDLYYRICGFTVSLPPLRDRSDLAYLIGRLLPEMDFANQAHFSIAAQAMIRSYDWPGNIRQLKHVLKTASILADGEPVAPEHLQMIEKDETCPTAGQADHSEAQPVLDSRSSALDFSNYEKYAIEQALSQSKWNVSLCASALGLSRNTLYRKMKQHNIRRKN</sequence>
<dbReference type="InterPro" id="IPR029016">
    <property type="entry name" value="GAF-like_dom_sf"/>
</dbReference>
<dbReference type="Pfam" id="PF25601">
    <property type="entry name" value="AAA_lid_14"/>
    <property type="match status" value="1"/>
</dbReference>
<evidence type="ECO:0000313" key="11">
    <source>
        <dbReference type="Proteomes" id="UP000234881"/>
    </source>
</evidence>
<dbReference type="Gene3D" id="3.30.450.40">
    <property type="match status" value="1"/>
</dbReference>
<dbReference type="InterPro" id="IPR002078">
    <property type="entry name" value="Sigma_54_int"/>
</dbReference>
<dbReference type="PRINTS" id="PR01590">
    <property type="entry name" value="HTHFIS"/>
</dbReference>
<dbReference type="InterPro" id="IPR002197">
    <property type="entry name" value="HTH_Fis"/>
</dbReference>
<dbReference type="InterPro" id="IPR003593">
    <property type="entry name" value="AAA+_ATPase"/>
</dbReference>
<dbReference type="InterPro" id="IPR025944">
    <property type="entry name" value="Sigma_54_int_dom_CS"/>
</dbReference>
<accession>A0A2N5XX93</accession>
<dbReference type="Gene3D" id="1.10.8.60">
    <property type="match status" value="1"/>
</dbReference>
<comment type="caution">
    <text evidence="10">The sequence shown here is derived from an EMBL/GenBank/DDBJ whole genome shotgun (WGS) entry which is preliminary data.</text>
</comment>
<dbReference type="Gene3D" id="1.10.10.60">
    <property type="entry name" value="Homeodomain-like"/>
    <property type="match status" value="1"/>
</dbReference>
<protein>
    <submittedName>
        <fullName evidence="10">Sigma-54-dependent Fis family transcriptional regulator</fullName>
    </submittedName>
</protein>
<keyword evidence="7" id="KW-0804">Transcription</keyword>
<name>A0A2N5XX93_9HYPH</name>
<evidence type="ECO:0000256" key="1">
    <source>
        <dbReference type="ARBA" id="ARBA00022741"/>
    </source>
</evidence>
<dbReference type="GO" id="GO:0006355">
    <property type="term" value="P:regulation of DNA-templated transcription"/>
    <property type="evidence" value="ECO:0007669"/>
    <property type="project" value="InterPro"/>
</dbReference>
<reference evidence="10 11" key="1">
    <citation type="submission" date="2018-01" db="EMBL/GenBank/DDBJ databases">
        <title>The draft genome sequence of Cohaesibacter sp. H1304.</title>
        <authorList>
            <person name="Wang N.-N."/>
            <person name="Du Z.-J."/>
        </authorList>
    </citation>
    <scope>NUCLEOTIDE SEQUENCE [LARGE SCALE GENOMIC DNA]</scope>
    <source>
        <strain evidence="10 11">H1304</strain>
    </source>
</reference>
<dbReference type="Pfam" id="PF02954">
    <property type="entry name" value="HTH_8"/>
    <property type="match status" value="1"/>
</dbReference>
<dbReference type="FunFam" id="3.40.50.300:FF:000006">
    <property type="entry name" value="DNA-binding transcriptional regulator NtrC"/>
    <property type="match status" value="1"/>
</dbReference>
<dbReference type="SUPFAM" id="SSF46689">
    <property type="entry name" value="Homeodomain-like"/>
    <property type="match status" value="1"/>
</dbReference>
<gene>
    <name evidence="10" type="ORF">C0081_02505</name>
</gene>
<dbReference type="PROSITE" id="PS00676">
    <property type="entry name" value="SIGMA54_INTERACT_2"/>
    <property type="match status" value="1"/>
</dbReference>
<feature type="region of interest" description="Disordered" evidence="8">
    <location>
        <begin position="335"/>
        <end position="358"/>
    </location>
</feature>
<keyword evidence="2" id="KW-0067">ATP-binding</keyword>
<proteinExistence type="predicted"/>
<evidence type="ECO:0000313" key="10">
    <source>
        <dbReference type="EMBL" id="PLW79120.1"/>
    </source>
</evidence>
<dbReference type="InterPro" id="IPR027417">
    <property type="entry name" value="P-loop_NTPase"/>
</dbReference>
<dbReference type="OrthoDB" id="9762726at2"/>
<evidence type="ECO:0000256" key="3">
    <source>
        <dbReference type="ARBA" id="ARBA00023012"/>
    </source>
</evidence>
<dbReference type="AlphaFoldDB" id="A0A2N5XX93"/>
<dbReference type="InterPro" id="IPR058031">
    <property type="entry name" value="AAA_lid_NorR"/>
</dbReference>
<dbReference type="InterPro" id="IPR009057">
    <property type="entry name" value="Homeodomain-like_sf"/>
</dbReference>
<organism evidence="10 11">
    <name type="scientific">Cohaesibacter celericrescens</name>
    <dbReference type="NCBI Taxonomy" id="2067669"/>
    <lineage>
        <taxon>Bacteria</taxon>
        <taxon>Pseudomonadati</taxon>
        <taxon>Pseudomonadota</taxon>
        <taxon>Alphaproteobacteria</taxon>
        <taxon>Hyphomicrobiales</taxon>
        <taxon>Cohaesibacteraceae</taxon>
    </lineage>
</organism>
<evidence type="ECO:0000259" key="9">
    <source>
        <dbReference type="PROSITE" id="PS50045"/>
    </source>
</evidence>
<dbReference type="PROSITE" id="PS50045">
    <property type="entry name" value="SIGMA54_INTERACT_4"/>
    <property type="match status" value="1"/>
</dbReference>
<dbReference type="Proteomes" id="UP000234881">
    <property type="component" value="Unassembled WGS sequence"/>
</dbReference>
<dbReference type="InterPro" id="IPR025943">
    <property type="entry name" value="Sigma_54_int_dom_ATP-bd_2"/>
</dbReference>
<evidence type="ECO:0000256" key="2">
    <source>
        <dbReference type="ARBA" id="ARBA00022840"/>
    </source>
</evidence>
<dbReference type="PROSITE" id="PS00688">
    <property type="entry name" value="SIGMA54_INTERACT_3"/>
    <property type="match status" value="1"/>
</dbReference>
<dbReference type="PROSITE" id="PS00675">
    <property type="entry name" value="SIGMA54_INTERACT_1"/>
    <property type="match status" value="1"/>
</dbReference>
<dbReference type="PANTHER" id="PTHR32071">
    <property type="entry name" value="TRANSCRIPTIONAL REGULATORY PROTEIN"/>
    <property type="match status" value="1"/>
</dbReference>
<dbReference type="GO" id="GO:0000160">
    <property type="term" value="P:phosphorelay signal transduction system"/>
    <property type="evidence" value="ECO:0007669"/>
    <property type="project" value="UniProtKB-KW"/>
</dbReference>
<feature type="domain" description="Sigma-54 factor interaction" evidence="9">
    <location>
        <begin position="363"/>
        <end position="589"/>
    </location>
</feature>
<dbReference type="InterPro" id="IPR025662">
    <property type="entry name" value="Sigma_54_int_dom_ATP-bd_1"/>
</dbReference>
<evidence type="ECO:0000256" key="7">
    <source>
        <dbReference type="ARBA" id="ARBA00023163"/>
    </source>
</evidence>
<evidence type="ECO:0000256" key="6">
    <source>
        <dbReference type="ARBA" id="ARBA00023159"/>
    </source>
</evidence>
<dbReference type="SUPFAM" id="SSF55781">
    <property type="entry name" value="GAF domain-like"/>
    <property type="match status" value="1"/>
</dbReference>
<evidence type="ECO:0000256" key="8">
    <source>
        <dbReference type="SAM" id="MobiDB-lite"/>
    </source>
</evidence>
<dbReference type="SUPFAM" id="SSF52540">
    <property type="entry name" value="P-loop containing nucleoside triphosphate hydrolases"/>
    <property type="match status" value="1"/>
</dbReference>
<dbReference type="CDD" id="cd00009">
    <property type="entry name" value="AAA"/>
    <property type="match status" value="1"/>
</dbReference>
<dbReference type="PANTHER" id="PTHR32071:SF77">
    <property type="entry name" value="TRANSCRIPTIONAL REGULATORY PROTEIN"/>
    <property type="match status" value="1"/>
</dbReference>
<keyword evidence="4" id="KW-0805">Transcription regulation</keyword>
<dbReference type="GO" id="GO:0043565">
    <property type="term" value="F:sequence-specific DNA binding"/>
    <property type="evidence" value="ECO:0007669"/>
    <property type="project" value="InterPro"/>
</dbReference>
<dbReference type="Gene3D" id="3.40.50.300">
    <property type="entry name" value="P-loop containing nucleotide triphosphate hydrolases"/>
    <property type="match status" value="1"/>
</dbReference>